<sequence>MHFSAAVISTALLAMAGQASAADKLNRNICICEGGGQANYNIAITYYNGRLNKFFNAAKRCQGPVGIPQKCSLDQLYLPGVRICGEGPSSGFCYDFEVTSRDKYSLDGKGASVPRNPQPDYDCNGLCNSLWPGTSKGIGSTSEVYYDINPGL</sequence>
<dbReference type="Proteomes" id="UP000756346">
    <property type="component" value="Unassembled WGS sequence"/>
</dbReference>
<dbReference type="OrthoDB" id="4725801at2759"/>
<keyword evidence="3" id="KW-1185">Reference proteome</keyword>
<gene>
    <name evidence="2" type="ORF">B0I36DRAFT_367393</name>
</gene>
<keyword evidence="1" id="KW-0732">Signal</keyword>
<feature type="signal peptide" evidence="1">
    <location>
        <begin position="1"/>
        <end position="21"/>
    </location>
</feature>
<feature type="chain" id="PRO_5040230757" evidence="1">
    <location>
        <begin position="22"/>
        <end position="152"/>
    </location>
</feature>
<evidence type="ECO:0000256" key="1">
    <source>
        <dbReference type="SAM" id="SignalP"/>
    </source>
</evidence>
<dbReference type="EMBL" id="JAGTJQ010000010">
    <property type="protein sequence ID" value="KAH7020917.1"/>
    <property type="molecule type" value="Genomic_DNA"/>
</dbReference>
<dbReference type="GeneID" id="70188998"/>
<accession>A0A9P8XVX7</accession>
<evidence type="ECO:0000313" key="2">
    <source>
        <dbReference type="EMBL" id="KAH7020917.1"/>
    </source>
</evidence>
<proteinExistence type="predicted"/>
<reference evidence="2" key="1">
    <citation type="journal article" date="2021" name="Nat. Commun.">
        <title>Genetic determinants of endophytism in the Arabidopsis root mycobiome.</title>
        <authorList>
            <person name="Mesny F."/>
            <person name="Miyauchi S."/>
            <person name="Thiergart T."/>
            <person name="Pickel B."/>
            <person name="Atanasova L."/>
            <person name="Karlsson M."/>
            <person name="Huettel B."/>
            <person name="Barry K.W."/>
            <person name="Haridas S."/>
            <person name="Chen C."/>
            <person name="Bauer D."/>
            <person name="Andreopoulos W."/>
            <person name="Pangilinan J."/>
            <person name="LaButti K."/>
            <person name="Riley R."/>
            <person name="Lipzen A."/>
            <person name="Clum A."/>
            <person name="Drula E."/>
            <person name="Henrissat B."/>
            <person name="Kohler A."/>
            <person name="Grigoriev I.V."/>
            <person name="Martin F.M."/>
            <person name="Hacquard S."/>
        </authorList>
    </citation>
    <scope>NUCLEOTIDE SEQUENCE</scope>
    <source>
        <strain evidence="2">MPI-CAGE-CH-0230</strain>
    </source>
</reference>
<name>A0A9P8XVX7_9PEZI</name>
<protein>
    <submittedName>
        <fullName evidence="2">Uncharacterized protein</fullName>
    </submittedName>
</protein>
<dbReference type="AlphaFoldDB" id="A0A9P8XVX7"/>
<dbReference type="RefSeq" id="XP_046007118.1">
    <property type="nucleotide sequence ID" value="XM_046159452.1"/>
</dbReference>
<evidence type="ECO:0000313" key="3">
    <source>
        <dbReference type="Proteomes" id="UP000756346"/>
    </source>
</evidence>
<organism evidence="2 3">
    <name type="scientific">Microdochium trichocladiopsis</name>
    <dbReference type="NCBI Taxonomy" id="1682393"/>
    <lineage>
        <taxon>Eukaryota</taxon>
        <taxon>Fungi</taxon>
        <taxon>Dikarya</taxon>
        <taxon>Ascomycota</taxon>
        <taxon>Pezizomycotina</taxon>
        <taxon>Sordariomycetes</taxon>
        <taxon>Xylariomycetidae</taxon>
        <taxon>Xylariales</taxon>
        <taxon>Microdochiaceae</taxon>
        <taxon>Microdochium</taxon>
    </lineage>
</organism>
<comment type="caution">
    <text evidence="2">The sequence shown here is derived from an EMBL/GenBank/DDBJ whole genome shotgun (WGS) entry which is preliminary data.</text>
</comment>